<dbReference type="InParanoid" id="A0A1M7F836"/>
<keyword evidence="3" id="KW-1185">Reference proteome</keyword>
<gene>
    <name evidence="2" type="ORF">SAMN05878437_0716</name>
</gene>
<accession>A0A1M7F836</accession>
<reference evidence="2 3" key="1">
    <citation type="submission" date="2016-11" db="EMBL/GenBank/DDBJ databases">
        <authorList>
            <person name="Jaros S."/>
            <person name="Januszkiewicz K."/>
            <person name="Wedrychowicz H."/>
        </authorList>
    </citation>
    <scope>NUCLEOTIDE SEQUENCE [LARGE SCALE GENOMIC DNA]</scope>
    <source>
        <strain evidence="2 3">ACAM 12</strain>
    </source>
</reference>
<evidence type="ECO:0000313" key="2">
    <source>
        <dbReference type="EMBL" id="SHM00133.1"/>
    </source>
</evidence>
<evidence type="ECO:0000259" key="1">
    <source>
        <dbReference type="Pfam" id="PF12760"/>
    </source>
</evidence>
<name>A0A1M7F836_9GAMM</name>
<organism evidence="2 3">
    <name type="scientific">Vreelandella subglaciescola</name>
    <dbReference type="NCBI Taxonomy" id="29571"/>
    <lineage>
        <taxon>Bacteria</taxon>
        <taxon>Pseudomonadati</taxon>
        <taxon>Pseudomonadota</taxon>
        <taxon>Gammaproteobacteria</taxon>
        <taxon>Oceanospirillales</taxon>
        <taxon>Halomonadaceae</taxon>
        <taxon>Vreelandella</taxon>
    </lineage>
</organism>
<dbReference type="EMBL" id="LT670847">
    <property type="protein sequence ID" value="SHM00133.1"/>
    <property type="molecule type" value="Genomic_DNA"/>
</dbReference>
<dbReference type="STRING" id="29571.SAMN05878437_0716"/>
<dbReference type="AlphaFoldDB" id="A0A1M7F836"/>
<dbReference type="Pfam" id="PF12760">
    <property type="entry name" value="Zn_ribbon_IS1595"/>
    <property type="match status" value="1"/>
</dbReference>
<protein>
    <submittedName>
        <fullName evidence="2">Transposase zinc-ribbon domain-containing protein</fullName>
    </submittedName>
</protein>
<dbReference type="InterPro" id="IPR024442">
    <property type="entry name" value="Transposase_Zn_ribbon"/>
</dbReference>
<proteinExistence type="predicted"/>
<sequence length="76" mass="9016">MAMNPIQFQPGLSMPEFFEHYGIETQCAVALEQTRWPNGFRCPRCEGTAYSRVRRRHHTLFQCRACRHHRTIAPQR</sequence>
<feature type="domain" description="Transposase zinc-ribbon" evidence="1">
    <location>
        <begin position="24"/>
        <end position="69"/>
    </location>
</feature>
<dbReference type="Proteomes" id="UP000190911">
    <property type="component" value="Chromosome I"/>
</dbReference>
<evidence type="ECO:0000313" key="3">
    <source>
        <dbReference type="Proteomes" id="UP000190911"/>
    </source>
</evidence>